<evidence type="ECO:0000259" key="1">
    <source>
        <dbReference type="Pfam" id="PF06974"/>
    </source>
</evidence>
<dbReference type="InterPro" id="IPR009721">
    <property type="entry name" value="O-acyltransferase_WSD1_C"/>
</dbReference>
<organism evidence="2 3">
    <name type="scientific">Acinetobacter ursingii</name>
    <dbReference type="NCBI Taxonomy" id="108980"/>
    <lineage>
        <taxon>Bacteria</taxon>
        <taxon>Pseudomonadati</taxon>
        <taxon>Pseudomonadota</taxon>
        <taxon>Gammaproteobacteria</taxon>
        <taxon>Moraxellales</taxon>
        <taxon>Moraxellaceae</taxon>
        <taxon>Acinetobacter</taxon>
    </lineage>
</organism>
<feature type="non-terminal residue" evidence="2">
    <location>
        <position position="1"/>
    </location>
</feature>
<protein>
    <submittedName>
        <fullName evidence="2">Wax ester/triacylglycerol synthase family O-acyltransferase</fullName>
    </submittedName>
</protein>
<keyword evidence="2" id="KW-0012">Acyltransferase</keyword>
<feature type="domain" description="O-acyltransferase WSD1 C-terminal" evidence="1">
    <location>
        <begin position="2"/>
        <end position="86"/>
    </location>
</feature>
<dbReference type="Proteomes" id="UP000263596">
    <property type="component" value="Unassembled WGS sequence"/>
</dbReference>
<evidence type="ECO:0000313" key="2">
    <source>
        <dbReference type="EMBL" id="HCK28930.1"/>
    </source>
</evidence>
<comment type="caution">
    <text evidence="2">The sequence shown here is derived from an EMBL/GenBank/DDBJ whole genome shotgun (WGS) entry which is preliminary data.</text>
</comment>
<dbReference type="GO" id="GO:0016746">
    <property type="term" value="F:acyltransferase activity"/>
    <property type="evidence" value="ECO:0007669"/>
    <property type="project" value="UniProtKB-KW"/>
</dbReference>
<name>A0A3D2SLD5_9GAMM</name>
<gene>
    <name evidence="2" type="ORF">DHW29_01080</name>
</gene>
<proteinExistence type="predicted"/>
<dbReference type="EMBL" id="DPVE01000019">
    <property type="protein sequence ID" value="HCK28930.1"/>
    <property type="molecule type" value="Genomic_DNA"/>
</dbReference>
<dbReference type="Pfam" id="PF06974">
    <property type="entry name" value="WS_DGAT_C"/>
    <property type="match status" value="1"/>
</dbReference>
<keyword evidence="2" id="KW-0808">Transferase</keyword>
<dbReference type="AlphaFoldDB" id="A0A3D2SLD5"/>
<evidence type="ECO:0000313" key="3">
    <source>
        <dbReference type="Proteomes" id="UP000263596"/>
    </source>
</evidence>
<accession>A0A3D2SLD5</accession>
<sequence length="86" mass="9527">QRFKRMTSDQILNYSAVVYGPAGLNILSGMMPKHQAFNLVISNVPGPREPLYWNGAKLDALYPASIVLDGQALNITMTSYLDKLEV</sequence>
<reference evidence="2 3" key="1">
    <citation type="journal article" date="2018" name="Nat. Biotechnol.">
        <title>A standardized bacterial taxonomy based on genome phylogeny substantially revises the tree of life.</title>
        <authorList>
            <person name="Parks D.H."/>
            <person name="Chuvochina M."/>
            <person name="Waite D.W."/>
            <person name="Rinke C."/>
            <person name="Skarshewski A."/>
            <person name="Chaumeil P.A."/>
            <person name="Hugenholtz P."/>
        </authorList>
    </citation>
    <scope>NUCLEOTIDE SEQUENCE [LARGE SCALE GENOMIC DNA]</scope>
    <source>
        <strain evidence="2">UBA9669</strain>
    </source>
</reference>
<feature type="non-terminal residue" evidence="2">
    <location>
        <position position="86"/>
    </location>
</feature>